<proteinExistence type="predicted"/>
<name>A0A941EIK4_9ACTN</name>
<evidence type="ECO:0000313" key="1">
    <source>
        <dbReference type="EMBL" id="MBR7831473.1"/>
    </source>
</evidence>
<keyword evidence="2" id="KW-1185">Reference proteome</keyword>
<dbReference type="EMBL" id="JAGSOH010000269">
    <property type="protein sequence ID" value="MBR7831473.1"/>
    <property type="molecule type" value="Genomic_DNA"/>
</dbReference>
<feature type="non-terminal residue" evidence="1">
    <location>
        <position position="1"/>
    </location>
</feature>
<comment type="caution">
    <text evidence="1">The sequence shown here is derived from an EMBL/GenBank/DDBJ whole genome shotgun (WGS) entry which is preliminary data.</text>
</comment>
<dbReference type="Proteomes" id="UP000676325">
    <property type="component" value="Unassembled WGS sequence"/>
</dbReference>
<accession>A0A941EIK4</accession>
<sequence>CVMLKGVDDAMRERLSGLWDEHRSAPFPPSDRGRDLGGVDLVLLDANVAGCASSALAGPLDARRRKILEFSIGQLDVVLPLLTEENSMLYFRRLQRLAELACT</sequence>
<protein>
    <submittedName>
        <fullName evidence="1">Uncharacterized protein</fullName>
    </submittedName>
</protein>
<reference evidence="1" key="1">
    <citation type="submission" date="2021-04" db="EMBL/GenBank/DDBJ databases">
        <title>Genome based classification of Actinospica acidithermotolerans sp. nov., an actinobacterium isolated from an Indonesian hot spring.</title>
        <authorList>
            <person name="Kusuma A.B."/>
            <person name="Putra K.E."/>
            <person name="Nafisah S."/>
            <person name="Loh J."/>
            <person name="Nouioui I."/>
            <person name="Goodfellow M."/>
        </authorList>
    </citation>
    <scope>NUCLEOTIDE SEQUENCE</scope>
    <source>
        <strain evidence="1">MGRD01-02</strain>
    </source>
</reference>
<dbReference type="AlphaFoldDB" id="A0A941EIK4"/>
<gene>
    <name evidence="1" type="ORF">KDK95_34590</name>
</gene>
<evidence type="ECO:0000313" key="2">
    <source>
        <dbReference type="Proteomes" id="UP000676325"/>
    </source>
</evidence>
<dbReference type="RefSeq" id="WP_212522579.1">
    <property type="nucleotide sequence ID" value="NZ_JAGSOH010000269.1"/>
</dbReference>
<organism evidence="1 2">
    <name type="scientific">Actinospica acidithermotolerans</name>
    <dbReference type="NCBI Taxonomy" id="2828514"/>
    <lineage>
        <taxon>Bacteria</taxon>
        <taxon>Bacillati</taxon>
        <taxon>Actinomycetota</taxon>
        <taxon>Actinomycetes</taxon>
        <taxon>Catenulisporales</taxon>
        <taxon>Actinospicaceae</taxon>
        <taxon>Actinospica</taxon>
    </lineage>
</organism>